<feature type="compositionally biased region" description="Low complexity" evidence="1">
    <location>
        <begin position="407"/>
        <end position="425"/>
    </location>
</feature>
<feature type="compositionally biased region" description="Low complexity" evidence="1">
    <location>
        <begin position="325"/>
        <end position="345"/>
    </location>
</feature>
<feature type="compositionally biased region" description="Polar residues" evidence="1">
    <location>
        <begin position="280"/>
        <end position="296"/>
    </location>
</feature>
<dbReference type="AlphaFoldDB" id="A0A8J5QGY2"/>
<feature type="region of interest" description="Disordered" evidence="1">
    <location>
        <begin position="280"/>
        <end position="353"/>
    </location>
</feature>
<reference evidence="2 3" key="1">
    <citation type="journal article" date="2021" name="DNA Res.">
        <title>Genome analysis of Candida subhashii reveals its hybrid nature and dual mitochondrial genome conformations.</title>
        <authorList>
            <person name="Mixao V."/>
            <person name="Hegedusova E."/>
            <person name="Saus E."/>
            <person name="Pryszcz L.P."/>
            <person name="Cillingova A."/>
            <person name="Nosek J."/>
            <person name="Gabaldon T."/>
        </authorList>
    </citation>
    <scope>NUCLEOTIDE SEQUENCE [LARGE SCALE GENOMIC DNA]</scope>
    <source>
        <strain evidence="2 3">CBS 10753</strain>
    </source>
</reference>
<dbReference type="RefSeq" id="XP_049261279.1">
    <property type="nucleotide sequence ID" value="XM_049409482.1"/>
</dbReference>
<feature type="region of interest" description="Disordered" evidence="1">
    <location>
        <begin position="1"/>
        <end position="26"/>
    </location>
</feature>
<dbReference type="EMBL" id="JAGSYN010000270">
    <property type="protein sequence ID" value="KAG7661046.1"/>
    <property type="molecule type" value="Genomic_DNA"/>
</dbReference>
<evidence type="ECO:0000313" key="2">
    <source>
        <dbReference type="EMBL" id="KAG7661046.1"/>
    </source>
</evidence>
<feature type="region of interest" description="Disordered" evidence="1">
    <location>
        <begin position="214"/>
        <end position="250"/>
    </location>
</feature>
<organism evidence="2 3">
    <name type="scientific">[Candida] subhashii</name>
    <dbReference type="NCBI Taxonomy" id="561895"/>
    <lineage>
        <taxon>Eukaryota</taxon>
        <taxon>Fungi</taxon>
        <taxon>Dikarya</taxon>
        <taxon>Ascomycota</taxon>
        <taxon>Saccharomycotina</taxon>
        <taxon>Pichiomycetes</taxon>
        <taxon>Debaryomycetaceae</taxon>
        <taxon>Spathaspora</taxon>
    </lineage>
</organism>
<feature type="region of interest" description="Disordered" evidence="1">
    <location>
        <begin position="464"/>
        <end position="484"/>
    </location>
</feature>
<dbReference type="GeneID" id="73472218"/>
<evidence type="ECO:0000256" key="1">
    <source>
        <dbReference type="SAM" id="MobiDB-lite"/>
    </source>
</evidence>
<feature type="compositionally biased region" description="Polar residues" evidence="1">
    <location>
        <begin position="228"/>
        <end position="250"/>
    </location>
</feature>
<feature type="compositionally biased region" description="Polar residues" evidence="1">
    <location>
        <begin position="314"/>
        <end position="324"/>
    </location>
</feature>
<proteinExistence type="predicted"/>
<evidence type="ECO:0000313" key="3">
    <source>
        <dbReference type="Proteomes" id="UP000694255"/>
    </source>
</evidence>
<dbReference type="Proteomes" id="UP000694255">
    <property type="component" value="Unassembled WGS sequence"/>
</dbReference>
<name>A0A8J5QGY2_9ASCO</name>
<feature type="region of interest" description="Disordered" evidence="1">
    <location>
        <begin position="407"/>
        <end position="452"/>
    </location>
</feature>
<accession>A0A8J5QGY2</accession>
<protein>
    <submittedName>
        <fullName evidence="2">Uncharacterized protein</fullName>
    </submittedName>
</protein>
<feature type="compositionally biased region" description="Polar residues" evidence="1">
    <location>
        <begin position="11"/>
        <end position="26"/>
    </location>
</feature>
<feature type="compositionally biased region" description="Polar residues" evidence="1">
    <location>
        <begin position="434"/>
        <end position="448"/>
    </location>
</feature>
<comment type="caution">
    <text evidence="2">The sequence shown here is derived from an EMBL/GenBank/DDBJ whole genome shotgun (WGS) entry which is preliminary data.</text>
</comment>
<feature type="compositionally biased region" description="Basic and acidic residues" evidence="1">
    <location>
        <begin position="217"/>
        <end position="226"/>
    </location>
</feature>
<gene>
    <name evidence="2" type="ORF">J8A68_005418</name>
</gene>
<sequence length="484" mass="54348">MKGGDIDTDSSRSLTPERNLTTNARPFSFISRNSCEDTEYQKMSDNSFHVGSPSSKRSSRLNFFRRLSSAAYYEEKDFHHSPVQQQDSVRLSKKVSINSCNSETSNTNSNTNGKHFSLRPLFSRSKSSLTSEKCDLPVQTPSSIQSVYFQQNYLFAKATQPNPKVTTVDDFADTDSEMEDEPDAEVITLDSIIERTQPGTETIHEGVFEEIFDDEEERKQEEKKEQLQAPNEQEESSPISPTRPQLSVDTDLTHSRDRLENMKSAINSSVEFLGSSLYSPDNIINENEEQPNSPIVQQHQQQEEEQEHPEPSISPISYTTNSVISKTHYPSTTSTSPDSHSPHISFSQETHPAKISTSTIDLKLDDAKHPIDNTKHHINNSTTTINKAFLADHTRVSICSVAGSSSSCVDNVSTKPQQPQEQPQKQPEESQTKTKPQMSAGVGQNENNVKVIKSSRSFKGWIRRMFSSQQQPQRPKRSNAVSVN</sequence>
<keyword evidence="3" id="KW-1185">Reference proteome</keyword>